<accession>A0ABZ3BZE3</accession>
<organism evidence="3 4">
    <name type="scientific">Ignatzschineria larvae DSM 13226</name>
    <dbReference type="NCBI Taxonomy" id="1111732"/>
    <lineage>
        <taxon>Bacteria</taxon>
        <taxon>Pseudomonadati</taxon>
        <taxon>Pseudomonadota</taxon>
        <taxon>Gammaproteobacteria</taxon>
        <taxon>Cardiobacteriales</taxon>
        <taxon>Ignatzschineriaceae</taxon>
        <taxon>Ignatzschineria</taxon>
    </lineage>
</organism>
<feature type="chain" id="PRO_5045664019" evidence="2">
    <location>
        <begin position="21"/>
        <end position="474"/>
    </location>
</feature>
<dbReference type="InterPro" id="IPR031566">
    <property type="entry name" value="CitMHS_2"/>
</dbReference>
<keyword evidence="1" id="KW-1133">Transmembrane helix</keyword>
<evidence type="ECO:0000313" key="3">
    <source>
        <dbReference type="EMBL" id="WZW87242.1"/>
    </source>
</evidence>
<feature type="transmembrane region" description="Helical" evidence="1">
    <location>
        <begin position="206"/>
        <end position="230"/>
    </location>
</feature>
<feature type="transmembrane region" description="Helical" evidence="1">
    <location>
        <begin position="411"/>
        <end position="431"/>
    </location>
</feature>
<keyword evidence="4" id="KW-1185">Reference proteome</keyword>
<dbReference type="Pfam" id="PF16980">
    <property type="entry name" value="CitMHS_2"/>
    <property type="match status" value="1"/>
</dbReference>
<reference evidence="3 4" key="1">
    <citation type="submission" date="2024-03" db="EMBL/GenBank/DDBJ databases">
        <title>Complete Genome Sequence and Annotation of Ignatzschineria larvae DSM 13226.</title>
        <authorList>
            <person name="Cantrell E."/>
            <person name="Burcham Z.M."/>
        </authorList>
    </citation>
    <scope>NUCLEOTIDE SEQUENCE [LARGE SCALE GENOMIC DNA]</scope>
    <source>
        <strain evidence="3 4">DSM 13226</strain>
    </source>
</reference>
<feature type="transmembrane region" description="Helical" evidence="1">
    <location>
        <begin position="324"/>
        <end position="345"/>
    </location>
</feature>
<keyword evidence="1" id="KW-0472">Membrane</keyword>
<proteinExistence type="predicted"/>
<keyword evidence="1" id="KW-0812">Transmembrane</keyword>
<dbReference type="Proteomes" id="UP001449178">
    <property type="component" value="Chromosome"/>
</dbReference>
<feature type="transmembrane region" description="Helical" evidence="1">
    <location>
        <begin position="286"/>
        <end position="303"/>
    </location>
</feature>
<sequence length="474" mass="51970">MRYTLLLLLSLGLLPSGALASEVSLFDGATLSPLWSIPFIGIILSIAVFPLFAPITWEHHFGKITAGWTLLFFIPLIIIYGTGVSVNIFAHALIEEYIPFILLLLVLFAASGGIHISGNLVASPKFNVSILAVGTLLASVMGTTGAAMLLIRPILMANRNRKHRMHIPIFFIFLVANIGGGLTPLGDPPLFLGFLNGVDFFWTLEHMFLPVLIFSVILLTVFYFIDLYFFRKEQIAKPTESTTIVILGKQNFFIILGVLFGIILSGVWIPGISWDVFGVDVHIENVLRDLFFIVLTIISLLITSKEIREANNFNWEPIIEVAKLFAGIFLTIVPVITILEAGSKGAFGAVLDITHTADGQPINVVYFWVTAALSAFLDNAPTYLVFFKMAGAQAPEGMTGAQYLMSDGMKATLLAISMGTVFTGPLTYIGNAPNFMVKSMAEQEGIKMPSFFGYMFIAIIVLVPVYILLNLIFL</sequence>
<dbReference type="EMBL" id="CP150637">
    <property type="protein sequence ID" value="WZW87242.1"/>
    <property type="molecule type" value="Genomic_DNA"/>
</dbReference>
<feature type="transmembrane region" description="Helical" evidence="1">
    <location>
        <begin position="251"/>
        <end position="274"/>
    </location>
</feature>
<evidence type="ECO:0000313" key="4">
    <source>
        <dbReference type="Proteomes" id="UP001449178"/>
    </source>
</evidence>
<keyword evidence="2" id="KW-0732">Signal</keyword>
<feature type="signal peptide" evidence="2">
    <location>
        <begin position="1"/>
        <end position="20"/>
    </location>
</feature>
<feature type="transmembrane region" description="Helical" evidence="1">
    <location>
        <begin position="130"/>
        <end position="155"/>
    </location>
</feature>
<feature type="transmembrane region" description="Helical" evidence="1">
    <location>
        <begin position="167"/>
        <end position="186"/>
    </location>
</feature>
<feature type="transmembrane region" description="Helical" evidence="1">
    <location>
        <begin position="69"/>
        <end position="94"/>
    </location>
</feature>
<gene>
    <name evidence="3" type="ORF">WMO13_07615</name>
</gene>
<feature type="transmembrane region" description="Helical" evidence="1">
    <location>
        <begin position="451"/>
        <end position="473"/>
    </location>
</feature>
<feature type="transmembrane region" description="Helical" evidence="1">
    <location>
        <begin position="36"/>
        <end position="57"/>
    </location>
</feature>
<protein>
    <submittedName>
        <fullName evidence="3">Sodium:proton antiporter</fullName>
    </submittedName>
</protein>
<feature type="transmembrane region" description="Helical" evidence="1">
    <location>
        <begin position="365"/>
        <end position="390"/>
    </location>
</feature>
<evidence type="ECO:0000256" key="1">
    <source>
        <dbReference type="SAM" id="Phobius"/>
    </source>
</evidence>
<evidence type="ECO:0000256" key="2">
    <source>
        <dbReference type="SAM" id="SignalP"/>
    </source>
</evidence>
<name>A0ABZ3BZE3_9GAMM</name>
<dbReference type="RefSeq" id="WP_026879344.1">
    <property type="nucleotide sequence ID" value="NZ_AZOD01000034.1"/>
</dbReference>